<dbReference type="GO" id="GO:0005886">
    <property type="term" value="C:plasma membrane"/>
    <property type="evidence" value="ECO:0007669"/>
    <property type="project" value="UniProtKB-SubCell"/>
</dbReference>
<keyword evidence="3 5" id="KW-1133">Transmembrane helix</keyword>
<dbReference type="Proteomes" id="UP000318080">
    <property type="component" value="Unassembled WGS sequence"/>
</dbReference>
<feature type="transmembrane region" description="Helical" evidence="5">
    <location>
        <begin position="83"/>
        <end position="101"/>
    </location>
</feature>
<feature type="transmembrane region" description="Helical" evidence="5">
    <location>
        <begin position="52"/>
        <end position="71"/>
    </location>
</feature>
<evidence type="ECO:0000256" key="5">
    <source>
        <dbReference type="SAM" id="Phobius"/>
    </source>
</evidence>
<feature type="transmembrane region" description="Helical" evidence="5">
    <location>
        <begin position="12"/>
        <end position="32"/>
    </location>
</feature>
<feature type="transmembrane region" description="Helical" evidence="5">
    <location>
        <begin position="344"/>
        <end position="368"/>
    </location>
</feature>
<feature type="transmembrane region" description="Helical" evidence="5">
    <location>
        <begin position="374"/>
        <end position="395"/>
    </location>
</feature>
<evidence type="ECO:0000256" key="1">
    <source>
        <dbReference type="ARBA" id="ARBA00004651"/>
    </source>
</evidence>
<name>A0A540R788_9CORY</name>
<keyword evidence="4 5" id="KW-0472">Membrane</keyword>
<feature type="transmembrane region" description="Helical" evidence="5">
    <location>
        <begin position="216"/>
        <end position="240"/>
    </location>
</feature>
<evidence type="ECO:0000256" key="3">
    <source>
        <dbReference type="ARBA" id="ARBA00022989"/>
    </source>
</evidence>
<sequence>MSTPTPHKNIHYPRITALIAIILAAVNLRSVITAISPLIPEIQASTGMSGTMVGIIGTVPTAMFAVSAFVLPRIKARFTLSEMMLLSLGLTAVGQLLRVVYPNEWLLLVGSLIALFAIGILNATMPLVVREYFPRHVPSMSLTFMMSSQIMLAAAPVVAVPMMDWAENMGLPGWQISLGSWGVLAAIAAVSWMPLLIHRGPNPIDTAPEPNFRLPVWRTTLGVGMAFMFGSNSLVAYTMMTFIPQIFTNAGHTAQYGANMLALFSVLGIPVTIVGPWLAGRLANVFPVVIMSAVFFSAALLGLAFAPLAAPWLWVTLAAVGTVLFPMAIVLVNIRARTLEGATALTSFGQGVGYTFASLGPLLTGAAHEATGSFFIPLAVMAAIGVVTLIAGYFASRQTYVEDQLPA</sequence>
<feature type="transmembrane region" description="Helical" evidence="5">
    <location>
        <begin position="141"/>
        <end position="162"/>
    </location>
</feature>
<feature type="transmembrane region" description="Helical" evidence="5">
    <location>
        <begin position="174"/>
        <end position="195"/>
    </location>
</feature>
<dbReference type="Pfam" id="PF07690">
    <property type="entry name" value="MFS_1"/>
    <property type="match status" value="1"/>
</dbReference>
<keyword evidence="2 5" id="KW-0812">Transmembrane</keyword>
<accession>A0A540R788</accession>
<dbReference type="Gene3D" id="1.20.1250.20">
    <property type="entry name" value="MFS general substrate transporter like domains"/>
    <property type="match status" value="2"/>
</dbReference>
<keyword evidence="8" id="KW-1185">Reference proteome</keyword>
<dbReference type="GO" id="GO:0022857">
    <property type="term" value="F:transmembrane transporter activity"/>
    <property type="evidence" value="ECO:0007669"/>
    <property type="project" value="InterPro"/>
</dbReference>
<organism evidence="7 8">
    <name type="scientific">Corynebacterium phoceense</name>
    <dbReference type="NCBI Taxonomy" id="1686286"/>
    <lineage>
        <taxon>Bacteria</taxon>
        <taxon>Bacillati</taxon>
        <taxon>Actinomycetota</taxon>
        <taxon>Actinomycetes</taxon>
        <taxon>Mycobacteriales</taxon>
        <taxon>Corynebacteriaceae</taxon>
        <taxon>Corynebacterium</taxon>
    </lineage>
</organism>
<dbReference type="SUPFAM" id="SSF103473">
    <property type="entry name" value="MFS general substrate transporter"/>
    <property type="match status" value="1"/>
</dbReference>
<dbReference type="PANTHER" id="PTHR23523">
    <property type="match status" value="1"/>
</dbReference>
<feature type="domain" description="Major facilitator superfamily (MFS) profile" evidence="6">
    <location>
        <begin position="13"/>
        <end position="400"/>
    </location>
</feature>
<feature type="transmembrane region" description="Helical" evidence="5">
    <location>
        <begin position="260"/>
        <end position="278"/>
    </location>
</feature>
<evidence type="ECO:0000256" key="4">
    <source>
        <dbReference type="ARBA" id="ARBA00023136"/>
    </source>
</evidence>
<dbReference type="InterPro" id="IPR011701">
    <property type="entry name" value="MFS"/>
</dbReference>
<dbReference type="PROSITE" id="PS50850">
    <property type="entry name" value="MFS"/>
    <property type="match status" value="1"/>
</dbReference>
<dbReference type="STRING" id="1686286.GCA_900092335_01061"/>
<evidence type="ECO:0000256" key="2">
    <source>
        <dbReference type="ARBA" id="ARBA00022692"/>
    </source>
</evidence>
<evidence type="ECO:0000313" key="7">
    <source>
        <dbReference type="EMBL" id="TQE43304.1"/>
    </source>
</evidence>
<reference evidence="7 8" key="1">
    <citation type="submission" date="2019-06" db="EMBL/GenBank/DDBJ databases">
        <title>Draft genome of C. phoceense Strain 272.</title>
        <authorList>
            <person name="Pacheco L.G.C."/>
            <person name="Barberis C.M."/>
            <person name="Almuzara M.N."/>
            <person name="Traglia G.M."/>
            <person name="Santos C.S."/>
            <person name="Rocha D.J.P.G."/>
            <person name="Aguiar E.R.G.R."/>
            <person name="Vay C.A."/>
        </authorList>
    </citation>
    <scope>NUCLEOTIDE SEQUENCE [LARGE SCALE GENOMIC DNA]</scope>
    <source>
        <strain evidence="7 8">272</strain>
    </source>
</reference>
<comment type="subcellular location">
    <subcellularLocation>
        <location evidence="1">Cell membrane</location>
        <topology evidence="1">Multi-pass membrane protein</topology>
    </subcellularLocation>
</comment>
<feature type="transmembrane region" description="Helical" evidence="5">
    <location>
        <begin position="312"/>
        <end position="332"/>
    </location>
</feature>
<dbReference type="InterPro" id="IPR052524">
    <property type="entry name" value="MFS_Cyanate_Porter"/>
</dbReference>
<protein>
    <submittedName>
        <fullName evidence="7">MFS transporter</fullName>
    </submittedName>
</protein>
<gene>
    <name evidence="7" type="ORF">EJK80_08115</name>
</gene>
<feature type="transmembrane region" description="Helical" evidence="5">
    <location>
        <begin position="285"/>
        <end position="306"/>
    </location>
</feature>
<evidence type="ECO:0000313" key="8">
    <source>
        <dbReference type="Proteomes" id="UP000318080"/>
    </source>
</evidence>
<feature type="transmembrane region" description="Helical" evidence="5">
    <location>
        <begin position="107"/>
        <end position="129"/>
    </location>
</feature>
<dbReference type="InterPro" id="IPR036259">
    <property type="entry name" value="MFS_trans_sf"/>
</dbReference>
<dbReference type="RefSeq" id="WP_066487722.1">
    <property type="nucleotide sequence ID" value="NZ_VHIR01000010.1"/>
</dbReference>
<dbReference type="EMBL" id="VHIR01000010">
    <property type="protein sequence ID" value="TQE43304.1"/>
    <property type="molecule type" value="Genomic_DNA"/>
</dbReference>
<comment type="caution">
    <text evidence="7">The sequence shown here is derived from an EMBL/GenBank/DDBJ whole genome shotgun (WGS) entry which is preliminary data.</text>
</comment>
<dbReference type="PANTHER" id="PTHR23523:SF2">
    <property type="entry name" value="2-NITROIMIDAZOLE TRANSPORTER"/>
    <property type="match status" value="1"/>
</dbReference>
<evidence type="ECO:0000259" key="6">
    <source>
        <dbReference type="PROSITE" id="PS50850"/>
    </source>
</evidence>
<dbReference type="AlphaFoldDB" id="A0A540R788"/>
<dbReference type="InterPro" id="IPR020846">
    <property type="entry name" value="MFS_dom"/>
</dbReference>
<proteinExistence type="predicted"/>